<dbReference type="AlphaFoldDB" id="A0A0H2Z001"/>
<evidence type="ECO:0000313" key="2">
    <source>
        <dbReference type="Proteomes" id="UP000008216"/>
    </source>
</evidence>
<proteinExistence type="predicted"/>
<evidence type="ECO:0008006" key="3">
    <source>
        <dbReference type="Google" id="ProtNLM"/>
    </source>
</evidence>
<evidence type="ECO:0000313" key="1">
    <source>
        <dbReference type="EMBL" id="ABJ01326.1"/>
    </source>
</evidence>
<sequence length="162" mass="18924">MLSLIRWHFWLSIVLTVCWKMWQPSRRSLANNHSLFSYRPRRRGFFMPAQCCGQEFLMAAIVEKLRAQCRIDTDDATDDELLMLYFRAACRKAENFINRKLYEETVPEGDPEGVLIADDVLLALMLLVGHWYENRENSSDVSKAPVPFGFSSLLEPYRFIPL</sequence>
<reference evidence="1 2" key="1">
    <citation type="journal article" date="2007" name="J. Bacteriol.">
        <title>The genome sequence of avian pathogenic Escherichia coli strain O1:K1:H7 shares strong similarities with human extraintestinal pathogenic E. coli genomes.</title>
        <authorList>
            <person name="Johnson T.J."/>
            <person name="Kariyawasam S."/>
            <person name="Wannemuehler Y."/>
            <person name="Mangiamele P."/>
            <person name="Johnson S.J."/>
            <person name="Doetkott C."/>
            <person name="Skyberg J.A."/>
            <person name="Lynne A.M."/>
            <person name="Johnson J.R."/>
            <person name="Nolan L.K."/>
        </authorList>
    </citation>
    <scope>NUCLEOTIDE SEQUENCE [LARGE SCALE GENOMIC DNA]</scope>
    <source>
        <strain evidence="1">APEC O1</strain>
    </source>
</reference>
<gene>
    <name evidence="1" type="ORF">APECO1_1021</name>
</gene>
<dbReference type="InterPro" id="IPR006450">
    <property type="entry name" value="Phage_HK97_gp6-like"/>
</dbReference>
<dbReference type="Gene3D" id="1.10.3230.30">
    <property type="entry name" value="Phage gp6-like head-tail connector protein"/>
    <property type="match status" value="1"/>
</dbReference>
<dbReference type="Proteomes" id="UP000008216">
    <property type="component" value="Chromosome"/>
</dbReference>
<accession>A0A0H2Z001</accession>
<dbReference type="NCBIfam" id="TIGR01560">
    <property type="entry name" value="put_DNA_pack"/>
    <property type="match status" value="1"/>
</dbReference>
<dbReference type="CDD" id="cd08054">
    <property type="entry name" value="gp6"/>
    <property type="match status" value="1"/>
</dbReference>
<dbReference type="EMBL" id="CP000468">
    <property type="protein sequence ID" value="ABJ01326.1"/>
    <property type="molecule type" value="Genomic_DNA"/>
</dbReference>
<dbReference type="InterPro" id="IPR021146">
    <property type="entry name" value="Phage_gp6-like_head-tail"/>
</dbReference>
<name>A0A0H2Z001_ECOK1</name>
<dbReference type="HOGENOM" id="CLU_085951_3_2_6"/>
<protein>
    <recommendedName>
        <fullName evidence="3">Phage protein</fullName>
    </recommendedName>
</protein>
<organism evidence="1 2">
    <name type="scientific">Escherichia coli O1:K1 / APEC</name>
    <dbReference type="NCBI Taxonomy" id="405955"/>
    <lineage>
        <taxon>Bacteria</taxon>
        <taxon>Pseudomonadati</taxon>
        <taxon>Pseudomonadota</taxon>
        <taxon>Gammaproteobacteria</taxon>
        <taxon>Enterobacterales</taxon>
        <taxon>Enterobacteriaceae</taxon>
        <taxon>Escherichia</taxon>
    </lineage>
</organism>
<keyword evidence="2" id="KW-1185">Reference proteome</keyword>
<dbReference type="Pfam" id="PF05135">
    <property type="entry name" value="Phage_connect_1"/>
    <property type="match status" value="1"/>
</dbReference>
<dbReference type="KEGG" id="ecv:APECO1_1021"/>